<evidence type="ECO:0000259" key="1">
    <source>
        <dbReference type="Pfam" id="PF00881"/>
    </source>
</evidence>
<dbReference type="Gene3D" id="3.40.109.10">
    <property type="entry name" value="NADH Oxidase"/>
    <property type="match status" value="1"/>
</dbReference>
<protein>
    <submittedName>
        <fullName evidence="3">SagB family peptide dehydrogenase</fullName>
    </submittedName>
</protein>
<evidence type="ECO:0000313" key="4">
    <source>
        <dbReference type="Proteomes" id="UP000734823"/>
    </source>
</evidence>
<name>A0ABR7LDQ4_9PSEU</name>
<dbReference type="PANTHER" id="PTHR43745">
    <property type="entry name" value="NITROREDUCTASE MJ1384-RELATED"/>
    <property type="match status" value="1"/>
</dbReference>
<comment type="caution">
    <text evidence="3">The sequence shown here is derived from an EMBL/GenBank/DDBJ whole genome shotgun (WGS) entry which is preliminary data.</text>
</comment>
<reference evidence="3 4" key="1">
    <citation type="submission" date="2020-06" db="EMBL/GenBank/DDBJ databases">
        <title>Actinokineospora xiongansis sp. nov., isolated from soil of Baiyangdian.</title>
        <authorList>
            <person name="Zhang X."/>
        </authorList>
    </citation>
    <scope>NUCLEOTIDE SEQUENCE [LARGE SCALE GENOMIC DNA]</scope>
    <source>
        <strain evidence="3 4">HBU206404</strain>
    </source>
</reference>
<dbReference type="EMBL" id="JABVED010000017">
    <property type="protein sequence ID" value="MBC6450529.1"/>
    <property type="molecule type" value="Genomic_DNA"/>
</dbReference>
<sequence length="500" mass="54368">MIVPIEPGRRSDPRIRLWSLREDVLVEGEPQDDRLVVVTRWGETKIENAGEMVWESLRRMSLGPVSLDNVLGPRGGSPDEVARLESVLLRLSGSVVHSLGTRTGEGPMLSAVPISRSARFTFADVDPARPVRLSRFAALRTVDGDLVVESPLAEYRVVLHRRIASRVVVALSAATSVEALTRALEFEPALVGDIVAFMAAAGIVLLGDWADGATARVPRFVEDTDPNLVSWSHHDLLFHSRTRLGRYGGLSGVVFPTAQSVPPPPLVKQPTGGERYPLFQPDLSALATADPSMTEVIENTRLCQELADRPVTAEQVGELLFRAARVRSVSPASAGGEVTYEISDRPYLSVHGLYELEIYLLLHNCTGLPRGIFHFDPQEHCLTLVNDDAGELDEVLDYAMIGSATSQWPPAMITVTARAERSSWMYGGIAYSLTLTHVGALQQTLCLAATAMGLAACVPAIDPGDVVDSALRLEWPAEIGVGEFVFGYRRGHWNTDSVPL</sequence>
<organism evidence="3 4">
    <name type="scientific">Actinokineospora xionganensis</name>
    <dbReference type="NCBI Taxonomy" id="2684470"/>
    <lineage>
        <taxon>Bacteria</taxon>
        <taxon>Bacillati</taxon>
        <taxon>Actinomycetota</taxon>
        <taxon>Actinomycetes</taxon>
        <taxon>Pseudonocardiales</taxon>
        <taxon>Pseudonocardiaceae</taxon>
        <taxon>Actinokineospora</taxon>
    </lineage>
</organism>
<accession>A0ABR7LDQ4</accession>
<dbReference type="SUPFAM" id="SSF55469">
    <property type="entry name" value="FMN-dependent nitroreductase-like"/>
    <property type="match status" value="1"/>
</dbReference>
<proteinExistence type="predicted"/>
<dbReference type="InterPro" id="IPR020051">
    <property type="entry name" value="SagB-type_dehydrogenase"/>
</dbReference>
<dbReference type="Proteomes" id="UP000734823">
    <property type="component" value="Unassembled WGS sequence"/>
</dbReference>
<feature type="domain" description="Nitroreductase" evidence="1">
    <location>
        <begin position="300"/>
        <end position="474"/>
    </location>
</feature>
<evidence type="ECO:0000313" key="3">
    <source>
        <dbReference type="EMBL" id="MBC6450529.1"/>
    </source>
</evidence>
<dbReference type="InterPro" id="IPR000415">
    <property type="entry name" value="Nitroreductase-like"/>
</dbReference>
<dbReference type="InterPro" id="IPR052544">
    <property type="entry name" value="Bacteriocin_Proc_Enz"/>
</dbReference>
<dbReference type="PANTHER" id="PTHR43745:SF2">
    <property type="entry name" value="NITROREDUCTASE MJ1384-RELATED"/>
    <property type="match status" value="1"/>
</dbReference>
<dbReference type="CDD" id="cd02142">
    <property type="entry name" value="McbC_SagB-like_oxidoreductase"/>
    <property type="match status" value="1"/>
</dbReference>
<dbReference type="InterPro" id="IPR029479">
    <property type="entry name" value="Nitroreductase"/>
</dbReference>
<keyword evidence="4" id="KW-1185">Reference proteome</keyword>
<dbReference type="Pfam" id="PF22767">
    <property type="entry name" value="ThcOx"/>
    <property type="match status" value="1"/>
</dbReference>
<evidence type="ECO:0000259" key="2">
    <source>
        <dbReference type="Pfam" id="PF22767"/>
    </source>
</evidence>
<dbReference type="NCBIfam" id="TIGR03605">
    <property type="entry name" value="antibiot_sagB"/>
    <property type="match status" value="1"/>
</dbReference>
<feature type="domain" description="Cyanobactin oxidase ThcOx second" evidence="2">
    <location>
        <begin position="131"/>
        <end position="247"/>
    </location>
</feature>
<dbReference type="InterPro" id="IPR054488">
    <property type="entry name" value="ThcOx_dom2"/>
</dbReference>
<gene>
    <name evidence="3" type="ORF">GPZ80_25540</name>
</gene>
<dbReference type="Pfam" id="PF00881">
    <property type="entry name" value="Nitroreductase"/>
    <property type="match status" value="1"/>
</dbReference>